<feature type="domain" description="Fibronectin type-III" evidence="3">
    <location>
        <begin position="595"/>
        <end position="684"/>
    </location>
</feature>
<feature type="domain" description="Fibronectin type-III" evidence="3">
    <location>
        <begin position="282"/>
        <end position="370"/>
    </location>
</feature>
<dbReference type="PANTHER" id="PTHR46708:SF2">
    <property type="entry name" value="FIBRONECTIN TYPE-III DOMAIN-CONTAINING PROTEIN"/>
    <property type="match status" value="1"/>
</dbReference>
<dbReference type="Pfam" id="PF13290">
    <property type="entry name" value="CHB_HEX_C_1"/>
    <property type="match status" value="1"/>
</dbReference>
<protein>
    <submittedName>
        <fullName evidence="4">Fibronectin type III domain-containing protein</fullName>
    </submittedName>
</protein>
<dbReference type="PROSITE" id="PS50853">
    <property type="entry name" value="FN3"/>
    <property type="match status" value="5"/>
</dbReference>
<dbReference type="CDD" id="cd00063">
    <property type="entry name" value="FN3"/>
    <property type="match status" value="3"/>
</dbReference>
<feature type="domain" description="Fibronectin type-III" evidence="3">
    <location>
        <begin position="185"/>
        <end position="276"/>
    </location>
</feature>
<evidence type="ECO:0000256" key="1">
    <source>
        <dbReference type="ARBA" id="ARBA00022737"/>
    </source>
</evidence>
<dbReference type="InterPro" id="IPR044060">
    <property type="entry name" value="Bacterial_rp_domain"/>
</dbReference>
<evidence type="ECO:0000313" key="4">
    <source>
        <dbReference type="EMBL" id="QXE92731.1"/>
    </source>
</evidence>
<feature type="domain" description="Fibronectin type-III" evidence="3">
    <location>
        <begin position="375"/>
        <end position="466"/>
    </location>
</feature>
<sequence length="1185" mass="122451">MTIKQTYNYVYPGTGYYYVTNENSSYPIKSDAFGKFSLTLIAGTGYSETITPPAGSGFAPTVLTGIDATRSFSQSIILNLPDTTPPQILSGPTVSSFTDTTATIEWQTNEPSKGSVAYGTVDPPGTTVAEQSFVSSHSMQLTGLSPNTKYYVKVTASDAAGNGPTASQVVSLTTAPRPDTTPPTVTAGPTVSSITQGTAVIEWTTDEPTTGSVIYGLSTLPDTTVGDSTLTGSHRVTVSGLAADTVYYVKVTATDAANNGPVSTSVVSFRTLTAPDTTAPVVVEGPMAISISDSSATIVWKTDEPATSGVSYDDGVAYGVLSDGALTTSHSMTITGLGASKTYNFVVSSKDASGNGPALSGTKSFSTKATPDTNAPVFTQLPIVKATTHQSVVLYWETDEPASSTIQYGTSEALEMTDAKSELNTKHNRALTGLLPGTTYYFSVQATDAQKNSATGKVYSFTTDLNPDTKAPVITEAANIIYSTDNAATVAFKTDKPCDTVVDYGPNGSNALQRSNSEKVTEHQVPLSNLTPNTSYNVQVSCTDISGNKVVASAGAPSTLLAMNYSFMLSDAFVGAAGGVGFITKSQPDRTAPVITSAPRTIVTTSTMARIQWVTDEIADSQVYYGLTGQSLTSSAGDIVKSAGHSVALTNLKPGTTYDFKVQSTDPSNNTVVSAVFSFTTAALADTMAPVISAVSAAGATTTEIDVAWNTDEQATTVLKYGTTPFTMTGQASITGSRTNHTVSLYNLVPGTTYYVAPVSSDSSGNSVQGATQSVTLLGTAPVSYTVTATAGAGGAITPASQSVVSGYQLALAVKPNTGYMIQSVTGCGGTLSGSVYTTAEITGNCTVSAFFKSDGTLPPDLATTAMPPAGSYSGGSLMVKLSANRTGTTIYYTTDGTTPGVSSATYSGPVTITGNTTLKFFGKDGTSTEGVHSAAYVVTATGQPGGSFTGIKQGTSFTVSRSEGGKTATALSTGSQTSFVDTGFLKPNTIYTYTVSSDVEGATELLSIRTPLYTGWNIIAVPYDTTGVNPGTLFGSAVSAVYQWVPTGATAESSSSVLGSYKTVTSLLPGYGYFVKTAGTGTTFNFKGATSPASATVTLKPGWTMVANPTPDNMSNIASSWLVDGSPLANAIQANKIGGGIYWWNGTTYESWSIVNGNPQVEPWKAYWILNIDSVNHTLSINAK</sequence>
<dbReference type="Pfam" id="PF18998">
    <property type="entry name" value="Flg_new_2"/>
    <property type="match status" value="1"/>
</dbReference>
<keyword evidence="1" id="KW-0677">Repeat</keyword>
<dbReference type="EMBL" id="CP077683">
    <property type="protein sequence ID" value="QXE92731.1"/>
    <property type="molecule type" value="Genomic_DNA"/>
</dbReference>
<name>A0ABX8LP42_9BACT</name>
<organism evidence="4 5">
    <name type="scientific">Geomonas subterranea</name>
    <dbReference type="NCBI Taxonomy" id="2847989"/>
    <lineage>
        <taxon>Bacteria</taxon>
        <taxon>Pseudomonadati</taxon>
        <taxon>Thermodesulfobacteriota</taxon>
        <taxon>Desulfuromonadia</taxon>
        <taxon>Geobacterales</taxon>
        <taxon>Geobacteraceae</taxon>
        <taxon>Geomonas</taxon>
    </lineage>
</organism>
<proteinExistence type="predicted"/>
<dbReference type="RefSeq" id="WP_217289276.1">
    <property type="nucleotide sequence ID" value="NZ_CP077683.1"/>
</dbReference>
<evidence type="ECO:0000313" key="5">
    <source>
        <dbReference type="Proteomes" id="UP000683559"/>
    </source>
</evidence>
<accession>A0ABX8LP42</accession>
<reference evidence="4 5" key="1">
    <citation type="submission" date="2021-06" db="EMBL/GenBank/DDBJ databases">
        <title>Gemonas diversity in paddy soil.</title>
        <authorList>
            <person name="Liu G."/>
        </authorList>
    </citation>
    <scope>NUCLEOTIDE SEQUENCE [LARGE SCALE GENOMIC DNA]</scope>
    <source>
        <strain evidence="4 5">RG2</strain>
    </source>
</reference>
<gene>
    <name evidence="4" type="ORF">KP001_09495</name>
</gene>
<dbReference type="Proteomes" id="UP000683559">
    <property type="component" value="Chromosome"/>
</dbReference>
<evidence type="ECO:0000256" key="2">
    <source>
        <dbReference type="SAM" id="MobiDB-lite"/>
    </source>
</evidence>
<feature type="domain" description="Fibronectin type-III" evidence="3">
    <location>
        <begin position="85"/>
        <end position="177"/>
    </location>
</feature>
<dbReference type="InterPro" id="IPR003961">
    <property type="entry name" value="FN3_dom"/>
</dbReference>
<dbReference type="Pfam" id="PF16656">
    <property type="entry name" value="Pur_ac_phosph_N"/>
    <property type="match status" value="3"/>
</dbReference>
<keyword evidence="5" id="KW-1185">Reference proteome</keyword>
<dbReference type="InterPro" id="IPR059177">
    <property type="entry name" value="GH29D-like_dom"/>
</dbReference>
<evidence type="ECO:0000259" key="3">
    <source>
        <dbReference type="PROSITE" id="PS50853"/>
    </source>
</evidence>
<feature type="compositionally biased region" description="Low complexity" evidence="2">
    <location>
        <begin position="173"/>
        <end position="190"/>
    </location>
</feature>
<dbReference type="InterPro" id="IPR050991">
    <property type="entry name" value="ECM_Regulatory_Proteins"/>
</dbReference>
<dbReference type="SMART" id="SM00060">
    <property type="entry name" value="FN3"/>
    <property type="match status" value="7"/>
</dbReference>
<dbReference type="InterPro" id="IPR015914">
    <property type="entry name" value="PAPs_N"/>
</dbReference>
<dbReference type="PANTHER" id="PTHR46708">
    <property type="entry name" value="TENASCIN"/>
    <property type="match status" value="1"/>
</dbReference>
<feature type="region of interest" description="Disordered" evidence="2">
    <location>
        <begin position="162"/>
        <end position="191"/>
    </location>
</feature>